<evidence type="ECO:0000313" key="2">
    <source>
        <dbReference type="EMBL" id="NFV25058.1"/>
    </source>
</evidence>
<protein>
    <submittedName>
        <fullName evidence="2">1,4-beta-N-acetylmuramidase</fullName>
    </submittedName>
</protein>
<dbReference type="EMBL" id="SXFB01000001">
    <property type="protein sequence ID" value="NFV25058.1"/>
    <property type="molecule type" value="Genomic_DNA"/>
</dbReference>
<dbReference type="InterPro" id="IPR018337">
    <property type="entry name" value="Cell_wall/Cho-bd_repeat"/>
</dbReference>
<dbReference type="Pfam" id="PF19127">
    <property type="entry name" value="Choline_bind_3"/>
    <property type="match status" value="1"/>
</dbReference>
<accession>A0A6B4JK72</accession>
<gene>
    <name evidence="2" type="ORF">FDG31_02570</name>
</gene>
<organism evidence="2 3">
    <name type="scientific">Clostridium botulinum</name>
    <dbReference type="NCBI Taxonomy" id="1491"/>
    <lineage>
        <taxon>Bacteria</taxon>
        <taxon>Bacillati</taxon>
        <taxon>Bacillota</taxon>
        <taxon>Clostridia</taxon>
        <taxon>Eubacteriales</taxon>
        <taxon>Clostridiaceae</taxon>
        <taxon>Clostridium</taxon>
    </lineage>
</organism>
<dbReference type="AlphaFoldDB" id="A0A6B4JK72"/>
<proteinExistence type="predicted"/>
<name>A0A6B4JK72_CLOBO</name>
<feature type="signal peptide" evidence="1">
    <location>
        <begin position="1"/>
        <end position="21"/>
    </location>
</feature>
<dbReference type="PROSITE" id="PS51170">
    <property type="entry name" value="CW"/>
    <property type="match status" value="2"/>
</dbReference>
<keyword evidence="1" id="KW-0732">Signal</keyword>
<dbReference type="RefSeq" id="WP_003372989.1">
    <property type="nucleotide sequence ID" value="NZ_JACBBA010000001.1"/>
</dbReference>
<sequence>MKRSKLIKVIASLLIAISALASNPIKANAITKTNQWVQVNGQWQYNDSIGNPIRDNWFYDRDSKNWYYLNSDGIRQTGWMKDKNGKEYYFKADGSLLVNDKINGYKVGADGAKIEENVDNNTSAEWIHDSTGWWYKEGNSYAKGWRYIDENWYYFYSNGYMAHDIKIKGYYLNSSGAWSNDVPESFSKGVSIGMTEDEVLVSNWGWPNKINKTTTKYGTHEQWVYDGYNYLYFENGILTTIQN</sequence>
<reference evidence="2 3" key="1">
    <citation type="submission" date="2019-04" db="EMBL/GenBank/DDBJ databases">
        <title>Genome sequencing of Clostridium botulinum Groups I-IV and Clostridium butyricum.</title>
        <authorList>
            <person name="Brunt J."/>
            <person name="Van Vliet A.H.M."/>
            <person name="Stringer S.C."/>
            <person name="Carter A.T."/>
            <person name="Peck M.W."/>
        </authorList>
    </citation>
    <scope>NUCLEOTIDE SEQUENCE [LARGE SCALE GENOMIC DNA]</scope>
    <source>
        <strain evidence="2 3">BL81</strain>
    </source>
</reference>
<dbReference type="SUPFAM" id="SSF69360">
    <property type="entry name" value="Cell wall binding repeat"/>
    <property type="match status" value="1"/>
</dbReference>
<evidence type="ECO:0000256" key="1">
    <source>
        <dbReference type="SAM" id="SignalP"/>
    </source>
</evidence>
<evidence type="ECO:0000313" key="3">
    <source>
        <dbReference type="Proteomes" id="UP000486903"/>
    </source>
</evidence>
<feature type="chain" id="PRO_5038755215" evidence="1">
    <location>
        <begin position="22"/>
        <end position="243"/>
    </location>
</feature>
<comment type="caution">
    <text evidence="2">The sequence shown here is derived from an EMBL/GenBank/DDBJ whole genome shotgun (WGS) entry which is preliminary data.</text>
</comment>
<dbReference type="Gene3D" id="2.10.270.10">
    <property type="entry name" value="Cholin Binding"/>
    <property type="match status" value="2"/>
</dbReference>
<dbReference type="Pfam" id="PF01473">
    <property type="entry name" value="Choline_bind_1"/>
    <property type="match status" value="1"/>
</dbReference>
<dbReference type="Proteomes" id="UP000486903">
    <property type="component" value="Unassembled WGS sequence"/>
</dbReference>